<feature type="domain" description="Transposase IS116/IS110/IS902 C-terminal" evidence="2">
    <location>
        <begin position="31"/>
        <end position="117"/>
    </location>
</feature>
<evidence type="ECO:0000256" key="1">
    <source>
        <dbReference type="SAM" id="Coils"/>
    </source>
</evidence>
<proteinExistence type="predicted"/>
<keyword evidence="4" id="KW-1185">Reference proteome</keyword>
<dbReference type="RefSeq" id="WP_171623564.1">
    <property type="nucleotide sequence ID" value="NZ_CP053698.1"/>
</dbReference>
<accession>A0ABX1WNM3</accession>
<name>A0ABX1WNM3_9FLAO</name>
<dbReference type="InterPro" id="IPR047650">
    <property type="entry name" value="Transpos_IS110"/>
</dbReference>
<evidence type="ECO:0000313" key="4">
    <source>
        <dbReference type="Proteomes" id="UP000580344"/>
    </source>
</evidence>
<dbReference type="InterPro" id="IPR003346">
    <property type="entry name" value="Transposase_20"/>
</dbReference>
<feature type="coiled-coil region" evidence="1">
    <location>
        <begin position="2"/>
        <end position="36"/>
    </location>
</feature>
<comment type="caution">
    <text evidence="3">The sequence shown here is derived from an EMBL/GenBank/DDBJ whole genome shotgun (WGS) entry which is preliminary data.</text>
</comment>
<dbReference type="Proteomes" id="UP000580344">
    <property type="component" value="Unassembled WGS sequence"/>
</dbReference>
<evidence type="ECO:0000313" key="3">
    <source>
        <dbReference type="EMBL" id="NOJ76271.1"/>
    </source>
</evidence>
<keyword evidence="1" id="KW-0175">Coiled coil</keyword>
<dbReference type="PANTHER" id="PTHR33055:SF3">
    <property type="entry name" value="PUTATIVE TRANSPOSASE FOR IS117-RELATED"/>
    <property type="match status" value="1"/>
</dbReference>
<dbReference type="PANTHER" id="PTHR33055">
    <property type="entry name" value="TRANSPOSASE FOR INSERTION SEQUENCE ELEMENT IS1111A"/>
    <property type="match status" value="1"/>
</dbReference>
<organism evidence="3 4">
    <name type="scientific">Empedobacter stercoris</name>
    <dbReference type="NCBI Taxonomy" id="1628248"/>
    <lineage>
        <taxon>Bacteria</taxon>
        <taxon>Pseudomonadati</taxon>
        <taxon>Bacteroidota</taxon>
        <taxon>Flavobacteriia</taxon>
        <taxon>Flavobacteriales</taxon>
        <taxon>Weeksellaceae</taxon>
        <taxon>Empedobacter</taxon>
    </lineage>
</organism>
<dbReference type="EMBL" id="JABFOQ010000027">
    <property type="protein sequence ID" value="NOJ76271.1"/>
    <property type="molecule type" value="Genomic_DNA"/>
</dbReference>
<sequence length="158" mass="18018">MISTLNKQIKSIENKIVNLINENVELKNQYERIQTIPGVGKVLETSMIVKTKGFTDIKTACKMACYSGVAPFDHRSGSSKYHKPRVSTMADKEFKKVLHLAALSTIRLDNDLAKFYKRKVEQGKNKMSVLNAIRNKIIHRIYAIIKNNSVYNFNLNLS</sequence>
<gene>
    <name evidence="3" type="ORF">HMH06_10585</name>
</gene>
<reference evidence="3 4" key="1">
    <citation type="submission" date="2020-05" db="EMBL/GenBank/DDBJ databases">
        <title>Tigecycline resistant gene in Empedobacter stercoris.</title>
        <authorList>
            <person name="Chen Y."/>
            <person name="Cheng Y."/>
            <person name="Zhou K."/>
        </authorList>
    </citation>
    <scope>NUCLEOTIDE SEQUENCE [LARGE SCALE GENOMIC DNA]</scope>
    <source>
        <strain evidence="3 4">ES202</strain>
    </source>
</reference>
<evidence type="ECO:0000259" key="2">
    <source>
        <dbReference type="Pfam" id="PF02371"/>
    </source>
</evidence>
<dbReference type="Pfam" id="PF02371">
    <property type="entry name" value="Transposase_20"/>
    <property type="match status" value="1"/>
</dbReference>
<protein>
    <submittedName>
        <fullName evidence="3">IS110 family transposase</fullName>
    </submittedName>
</protein>